<keyword evidence="2" id="KW-1185">Reference proteome</keyword>
<organism evidence="1 2">
    <name type="scientific">Cirrhinus molitorella</name>
    <name type="common">mud carp</name>
    <dbReference type="NCBI Taxonomy" id="172907"/>
    <lineage>
        <taxon>Eukaryota</taxon>
        <taxon>Metazoa</taxon>
        <taxon>Chordata</taxon>
        <taxon>Craniata</taxon>
        <taxon>Vertebrata</taxon>
        <taxon>Euteleostomi</taxon>
        <taxon>Actinopterygii</taxon>
        <taxon>Neopterygii</taxon>
        <taxon>Teleostei</taxon>
        <taxon>Ostariophysi</taxon>
        <taxon>Cypriniformes</taxon>
        <taxon>Cyprinidae</taxon>
        <taxon>Labeoninae</taxon>
        <taxon>Labeonini</taxon>
        <taxon>Cirrhinus</taxon>
    </lineage>
</organism>
<accession>A0ABR3MW36</accession>
<evidence type="ECO:0000313" key="1">
    <source>
        <dbReference type="EMBL" id="KAL1268847.1"/>
    </source>
</evidence>
<reference evidence="1 2" key="1">
    <citation type="submission" date="2023-09" db="EMBL/GenBank/DDBJ databases">
        <authorList>
            <person name="Wang M."/>
        </authorList>
    </citation>
    <scope>NUCLEOTIDE SEQUENCE [LARGE SCALE GENOMIC DNA]</scope>
    <source>
        <strain evidence="1">GT-2023</strain>
        <tissue evidence="1">Liver</tissue>
    </source>
</reference>
<sequence length="166" mass="19001">METAIALLWRVGGMRLDKHLFQLQDDFWADLTSFYKSTMEAWKVFTISRSSDEPAGLWLFEEPIFFNSLLQSRLMSVHSLHSRLIAAGCTKLGHVLSSKIEELSERTGVKSLRLLKKAISEIRQSLNEDYEAFLNDPIKVDQWRKGVPYDFPSLTVTISMVECGRG</sequence>
<proteinExistence type="predicted"/>
<protein>
    <submittedName>
        <fullName evidence="1">Uncharacterized protein</fullName>
    </submittedName>
</protein>
<gene>
    <name evidence="1" type="ORF">QQF64_034210</name>
</gene>
<comment type="caution">
    <text evidence="1">The sequence shown here is derived from an EMBL/GenBank/DDBJ whole genome shotgun (WGS) entry which is preliminary data.</text>
</comment>
<evidence type="ECO:0000313" key="2">
    <source>
        <dbReference type="Proteomes" id="UP001558613"/>
    </source>
</evidence>
<dbReference type="Proteomes" id="UP001558613">
    <property type="component" value="Unassembled WGS sequence"/>
</dbReference>
<name>A0ABR3MW36_9TELE</name>
<dbReference type="EMBL" id="JAYMGO010000009">
    <property type="protein sequence ID" value="KAL1268847.1"/>
    <property type="molecule type" value="Genomic_DNA"/>
</dbReference>